<reference evidence="2" key="1">
    <citation type="submission" date="2015-10" db="EMBL/GenBank/DDBJ databases">
        <authorList>
            <person name="Gilbert D.G."/>
        </authorList>
    </citation>
    <scope>NUCLEOTIDE SEQUENCE</scope>
</reference>
<dbReference type="AlphaFoldDB" id="A0A170PUF2"/>
<accession>A0A170PUF2</accession>
<dbReference type="InterPro" id="IPR007172">
    <property type="entry name" value="DUF374"/>
</dbReference>
<dbReference type="Pfam" id="PF04028">
    <property type="entry name" value="DUF374"/>
    <property type="match status" value="1"/>
</dbReference>
<organism evidence="2">
    <name type="scientific">hydrothermal vent metagenome</name>
    <dbReference type="NCBI Taxonomy" id="652676"/>
    <lineage>
        <taxon>unclassified sequences</taxon>
        <taxon>metagenomes</taxon>
        <taxon>ecological metagenomes</taxon>
    </lineage>
</organism>
<name>A0A170PUF2_9ZZZZ</name>
<evidence type="ECO:0000259" key="1">
    <source>
        <dbReference type="Pfam" id="PF04028"/>
    </source>
</evidence>
<sequence length="245" mass="26780">MKSLFRSKVMTSILGVLIWGWMSLIARSVRWKVEGEESARSLWTNYNGVVLTGWHSRILLLPSGWIRNMKHWPGQIQNGAMLVSLSPDGEAVTRAIAHLGLHPIRGSAGNKKKAKKDKGGIRAIAEAVRLLKSGTVVCITPDGPRGPAEIVSPGAVMIAQRAGVPILPYALSVKPASRLSTWDRLIIPYPFARGAIVYGEPILVSRDSDPQQIQAELQKRLDEATRRADMLAGYPAETQSDSDKT</sequence>
<dbReference type="EMBL" id="CZQD01000047">
    <property type="protein sequence ID" value="CUS57712.1"/>
    <property type="molecule type" value="Genomic_DNA"/>
</dbReference>
<dbReference type="CDD" id="cd07983">
    <property type="entry name" value="LPLAT_DUF374-like"/>
    <property type="match status" value="1"/>
</dbReference>
<feature type="domain" description="DUF374" evidence="1">
    <location>
        <begin position="78"/>
        <end position="148"/>
    </location>
</feature>
<proteinExistence type="predicted"/>
<gene>
    <name evidence="2" type="ORF">MGWOODY_Hyp1185</name>
</gene>
<dbReference type="SUPFAM" id="SSF69593">
    <property type="entry name" value="Glycerol-3-phosphate (1)-acyltransferase"/>
    <property type="match status" value="1"/>
</dbReference>
<evidence type="ECO:0000313" key="2">
    <source>
        <dbReference type="EMBL" id="CUS57712.1"/>
    </source>
</evidence>
<protein>
    <recommendedName>
        <fullName evidence="1">DUF374 domain-containing protein</fullName>
    </recommendedName>
</protein>